<feature type="region of interest" description="Disordered" evidence="2">
    <location>
        <begin position="1010"/>
        <end position="1036"/>
    </location>
</feature>
<feature type="region of interest" description="Disordered" evidence="2">
    <location>
        <begin position="825"/>
        <end position="941"/>
    </location>
</feature>
<evidence type="ECO:0000313" key="5">
    <source>
        <dbReference type="Proteomes" id="UP000287033"/>
    </source>
</evidence>
<feature type="compositionally biased region" description="Basic and acidic residues" evidence="2">
    <location>
        <begin position="749"/>
        <end position="766"/>
    </location>
</feature>
<accession>A0A401SHD6</accession>
<gene>
    <name evidence="4" type="ORF">chiPu_0008205</name>
</gene>
<name>A0A401SHD6_CHIPU</name>
<dbReference type="InterPro" id="IPR059060">
    <property type="entry name" value="Niban_1/2/3_dom"/>
</dbReference>
<dbReference type="PANTHER" id="PTHR14392:SF3">
    <property type="entry name" value="PROTEIN NIBAN 1"/>
    <property type="match status" value="1"/>
</dbReference>
<dbReference type="OMA" id="EDNEPKC"/>
<feature type="compositionally biased region" description="Basic and acidic residues" evidence="2">
    <location>
        <begin position="869"/>
        <end position="880"/>
    </location>
</feature>
<evidence type="ECO:0000259" key="3">
    <source>
        <dbReference type="Pfam" id="PF26086"/>
    </source>
</evidence>
<feature type="compositionally biased region" description="Basic and acidic residues" evidence="2">
    <location>
        <begin position="1012"/>
        <end position="1036"/>
    </location>
</feature>
<dbReference type="Proteomes" id="UP000287033">
    <property type="component" value="Unassembled WGS sequence"/>
</dbReference>
<dbReference type="Pfam" id="PF26086">
    <property type="entry name" value="Niban2"/>
    <property type="match status" value="1"/>
</dbReference>
<protein>
    <recommendedName>
        <fullName evidence="3">Niban 1/2/3 domain-containing protein</fullName>
    </recommendedName>
</protein>
<dbReference type="OrthoDB" id="9010513at2759"/>
<dbReference type="PANTHER" id="PTHR14392">
    <property type="entry name" value="NIBAN FAMILY MEMBER"/>
    <property type="match status" value="1"/>
</dbReference>
<proteinExistence type="inferred from homology"/>
<feature type="compositionally biased region" description="Polar residues" evidence="2">
    <location>
        <begin position="591"/>
        <end position="605"/>
    </location>
</feature>
<keyword evidence="5" id="KW-1185">Reference proteome</keyword>
<feature type="region of interest" description="Disordered" evidence="2">
    <location>
        <begin position="571"/>
        <end position="610"/>
    </location>
</feature>
<feature type="compositionally biased region" description="Acidic residues" evidence="2">
    <location>
        <begin position="847"/>
        <end position="856"/>
    </location>
</feature>
<dbReference type="EMBL" id="BEZZ01000266">
    <property type="protein sequence ID" value="GCC29763.1"/>
    <property type="molecule type" value="Genomic_DNA"/>
</dbReference>
<dbReference type="CDD" id="cd23949">
    <property type="entry name" value="Niban-like"/>
    <property type="match status" value="1"/>
</dbReference>
<dbReference type="Pfam" id="PF26089">
    <property type="entry name" value="PH_Niban2"/>
    <property type="match status" value="1"/>
</dbReference>
<reference evidence="4 5" key="1">
    <citation type="journal article" date="2018" name="Nat. Ecol. Evol.">
        <title>Shark genomes provide insights into elasmobranch evolution and the origin of vertebrates.</title>
        <authorList>
            <person name="Hara Y"/>
            <person name="Yamaguchi K"/>
            <person name="Onimaru K"/>
            <person name="Kadota M"/>
            <person name="Koyanagi M"/>
            <person name="Keeley SD"/>
            <person name="Tatsumi K"/>
            <person name="Tanaka K"/>
            <person name="Motone F"/>
            <person name="Kageyama Y"/>
            <person name="Nozu R"/>
            <person name="Adachi N"/>
            <person name="Nishimura O"/>
            <person name="Nakagawa R"/>
            <person name="Tanegashima C"/>
            <person name="Kiyatake I"/>
            <person name="Matsumoto R"/>
            <person name="Murakumo K"/>
            <person name="Nishida K"/>
            <person name="Terakita A"/>
            <person name="Kuratani S"/>
            <person name="Sato K"/>
            <person name="Hyodo S Kuraku.S."/>
        </authorList>
    </citation>
    <scope>NUCLEOTIDE SEQUENCE [LARGE SCALE GENOMIC DNA]</scope>
</reference>
<comment type="similarity">
    <text evidence="1">Belongs to the Niban family.</text>
</comment>
<evidence type="ECO:0000256" key="1">
    <source>
        <dbReference type="ARBA" id="ARBA00010251"/>
    </source>
</evidence>
<comment type="caution">
    <text evidence="4">The sequence shown here is derived from an EMBL/GenBank/DDBJ whole genome shotgun (WGS) entry which is preliminary data.</text>
</comment>
<dbReference type="InterPro" id="IPR026088">
    <property type="entry name" value="Niban-like"/>
</dbReference>
<feature type="compositionally biased region" description="Polar residues" evidence="2">
    <location>
        <begin position="571"/>
        <end position="580"/>
    </location>
</feature>
<dbReference type="AlphaFoldDB" id="A0A401SHD6"/>
<feature type="region of interest" description="Disordered" evidence="2">
    <location>
        <begin position="621"/>
        <end position="640"/>
    </location>
</feature>
<organism evidence="4 5">
    <name type="scientific">Chiloscyllium punctatum</name>
    <name type="common">Brownbanded bambooshark</name>
    <name type="synonym">Hemiscyllium punctatum</name>
    <dbReference type="NCBI Taxonomy" id="137246"/>
    <lineage>
        <taxon>Eukaryota</taxon>
        <taxon>Metazoa</taxon>
        <taxon>Chordata</taxon>
        <taxon>Craniata</taxon>
        <taxon>Vertebrata</taxon>
        <taxon>Chondrichthyes</taxon>
        <taxon>Elasmobranchii</taxon>
        <taxon>Galeomorphii</taxon>
        <taxon>Galeoidea</taxon>
        <taxon>Orectolobiformes</taxon>
        <taxon>Hemiscylliidae</taxon>
        <taxon>Chiloscyllium</taxon>
    </lineage>
</organism>
<evidence type="ECO:0000256" key="2">
    <source>
        <dbReference type="SAM" id="MobiDB-lite"/>
    </source>
</evidence>
<evidence type="ECO:0000313" key="4">
    <source>
        <dbReference type="EMBL" id="GCC29763.1"/>
    </source>
</evidence>
<feature type="compositionally biased region" description="Polar residues" evidence="2">
    <location>
        <begin position="621"/>
        <end position="631"/>
    </location>
</feature>
<sequence>MGGSISSLDESRCNYIRGKAEAELKNFSPHYQRQYIVAAFNHIRCEVQQDQEAQPQLLQHKDPKGTEKVVYQQEVIQYVEEFKKWKERYIVVKNDNTMECYENKEVHQKGGEPKCKLLPTGYRVLTSMIEYALLVDKYFPDPNAASGKDGNQSFLVNHTQYSVYLWHPYRKHSYFCFENEETQREFGAVLNDCIRHLNYEFAEQSSFEVQAFSEAIQFFRQEKGHYGSWEMNHGNEALILSNLVMEELLPSLQSDILPKMKGKKNEKRKAWFNIVEEAYNLVQNQLVDGLKSLQDECRKSVKGVEGIIRSDMDQIITSKEFAARKLKAIVAEEAEKCCLENIQPYLASILDELMGLISSGFTEVRSLFETEVNELSAKCQRAGDAEKLKELLNQLMNLPFNAVKMQPCYNKVSPLQDQLQELKNRFKFTNTQWLIQTTQNTMQELMDNAVYTFEQLLSDLMKSDPSKITSIEKIKQRVLKQFDHDSSTVRKKLFQEALVQIALPTLQKTLAPNYKRELQKFEQYIFSDYAKLIQMENIYEEILLETILREVVKVVNEAAILKKHNLFEDNMTYTSDSDSNLTDKNEGKTPPDSQSRSPAKTSSEGSDAEGLETVEKVTLQMSAPATESSLIEIQEREQSSASLDKILQTTLASKQNGEGIMQVDTNAVQETSPSTITCQEPDKVITVDNQNNNDNIPTNECQNRQAEVQDERDNSPAPDSLKEIHDLLTVAVVSVEEGPETQKAIPPNDESHSQVDKESSPNVDEQFKVVEEMKEDDVSAIELVEGQSEDSKEPKVGNILAPVEELVESHSEKANELKTLQSTVKELVGEQGEEDDESKDSQSTVEELLEEHDEEDKEPKESPSTVELLEEHGEEDKEPKGSPPTVEELLEEHGVEDNVPKSSPPTVEELEEEHGEEDLKRKSSPSTVEECMKNQSEEEVLKEDLPATVNNLVDQDKKMTEAVKQNECLEIEPCIDNIESNHVSESSPILHKDAVEEVRTIDTTDTEIALEYSEKDKEQSTLSQDEAKEDEKDSPM</sequence>
<feature type="region of interest" description="Disordered" evidence="2">
    <location>
        <begin position="736"/>
        <end position="766"/>
    </location>
</feature>
<dbReference type="SUPFAM" id="SSF50729">
    <property type="entry name" value="PH domain-like"/>
    <property type="match status" value="1"/>
</dbReference>
<feature type="domain" description="Niban 1/2/3" evidence="3">
    <location>
        <begin position="336"/>
        <end position="504"/>
    </location>
</feature>